<keyword evidence="3" id="KW-1185">Reference proteome</keyword>
<sequence length="94" mass="10429">MPLPPSATPPSSAPLPSRTLLPASAPPRSSTPSQGDIWQRMRDLEVKLQELKAYQNESMKHVRIAWDEHTKISSKLKEVEESMGLLSKGLRPQG</sequence>
<dbReference type="HOGENOM" id="CLU_2386929_0_0_1"/>
<evidence type="ECO:0000256" key="1">
    <source>
        <dbReference type="SAM" id="MobiDB-lite"/>
    </source>
</evidence>
<evidence type="ECO:0000313" key="2">
    <source>
        <dbReference type="EMBL" id="KIP01814.1"/>
    </source>
</evidence>
<feature type="compositionally biased region" description="Pro residues" evidence="1">
    <location>
        <begin position="1"/>
        <end position="13"/>
    </location>
</feature>
<dbReference type="EMBL" id="KN840733">
    <property type="protein sequence ID" value="KIP01814.1"/>
    <property type="molecule type" value="Genomic_DNA"/>
</dbReference>
<proteinExistence type="predicted"/>
<reference evidence="2 3" key="1">
    <citation type="journal article" date="2014" name="PLoS Genet.">
        <title>Analysis of the Phlebiopsis gigantea genome, transcriptome and secretome provides insight into its pioneer colonization strategies of wood.</title>
        <authorList>
            <person name="Hori C."/>
            <person name="Ishida T."/>
            <person name="Igarashi K."/>
            <person name="Samejima M."/>
            <person name="Suzuki H."/>
            <person name="Master E."/>
            <person name="Ferreira P."/>
            <person name="Ruiz-Duenas F.J."/>
            <person name="Held B."/>
            <person name="Canessa P."/>
            <person name="Larrondo L.F."/>
            <person name="Schmoll M."/>
            <person name="Druzhinina I.S."/>
            <person name="Kubicek C.P."/>
            <person name="Gaskell J.A."/>
            <person name="Kersten P."/>
            <person name="St John F."/>
            <person name="Glasner J."/>
            <person name="Sabat G."/>
            <person name="Splinter BonDurant S."/>
            <person name="Syed K."/>
            <person name="Yadav J."/>
            <person name="Mgbeahuruike A.C."/>
            <person name="Kovalchuk A."/>
            <person name="Asiegbu F.O."/>
            <person name="Lackner G."/>
            <person name="Hoffmeister D."/>
            <person name="Rencoret J."/>
            <person name="Gutierrez A."/>
            <person name="Sun H."/>
            <person name="Lindquist E."/>
            <person name="Barry K."/>
            <person name="Riley R."/>
            <person name="Grigoriev I.V."/>
            <person name="Henrissat B."/>
            <person name="Kues U."/>
            <person name="Berka R.M."/>
            <person name="Martinez A.T."/>
            <person name="Covert S.F."/>
            <person name="Blanchette R.A."/>
            <person name="Cullen D."/>
        </authorList>
    </citation>
    <scope>NUCLEOTIDE SEQUENCE [LARGE SCALE GENOMIC DNA]</scope>
    <source>
        <strain evidence="2 3">11061_1 CR5-6</strain>
    </source>
</reference>
<accession>A0A0C3NBI3</accession>
<dbReference type="AlphaFoldDB" id="A0A0C3NBI3"/>
<protein>
    <submittedName>
        <fullName evidence="2">Uncharacterized protein</fullName>
    </submittedName>
</protein>
<dbReference type="Proteomes" id="UP000053257">
    <property type="component" value="Unassembled WGS sequence"/>
</dbReference>
<feature type="region of interest" description="Disordered" evidence="1">
    <location>
        <begin position="1"/>
        <end position="37"/>
    </location>
</feature>
<evidence type="ECO:0000313" key="3">
    <source>
        <dbReference type="Proteomes" id="UP000053257"/>
    </source>
</evidence>
<name>A0A0C3NBI3_PHLG1</name>
<gene>
    <name evidence="2" type="ORF">PHLGIDRAFT_20602</name>
</gene>
<feature type="compositionally biased region" description="Low complexity" evidence="1">
    <location>
        <begin position="14"/>
        <end position="33"/>
    </location>
</feature>
<organism evidence="2 3">
    <name type="scientific">Phlebiopsis gigantea (strain 11061_1 CR5-6)</name>
    <name type="common">White-rot fungus</name>
    <name type="synonym">Peniophora gigantea</name>
    <dbReference type="NCBI Taxonomy" id="745531"/>
    <lineage>
        <taxon>Eukaryota</taxon>
        <taxon>Fungi</taxon>
        <taxon>Dikarya</taxon>
        <taxon>Basidiomycota</taxon>
        <taxon>Agaricomycotina</taxon>
        <taxon>Agaricomycetes</taxon>
        <taxon>Polyporales</taxon>
        <taxon>Phanerochaetaceae</taxon>
        <taxon>Phlebiopsis</taxon>
    </lineage>
</organism>